<proteinExistence type="inferred from homology"/>
<dbReference type="InterPro" id="IPR005872">
    <property type="entry name" value="SUI1_arc_bac"/>
</dbReference>
<evidence type="ECO:0000259" key="4">
    <source>
        <dbReference type="PROSITE" id="PS50296"/>
    </source>
</evidence>
<dbReference type="PANTHER" id="PTHR12789">
    <property type="entry name" value="DENSITY-REGULATED PROTEIN HOMOLOG"/>
    <property type="match status" value="1"/>
</dbReference>
<keyword evidence="2" id="KW-0810">Translation regulation</keyword>
<dbReference type="FunFam" id="3.30.780.10:FF:000002">
    <property type="entry name" value="Stress response translation initiation inhibitor"/>
    <property type="match status" value="1"/>
</dbReference>
<dbReference type="EMBL" id="CP002209">
    <property type="protein sequence ID" value="ADN77133.1"/>
    <property type="molecule type" value="Genomic_DNA"/>
</dbReference>
<dbReference type="RefSeq" id="WP_013346439.1">
    <property type="nucleotide sequence ID" value="NC_014541.1"/>
</dbReference>
<accession>E1ST99</accession>
<dbReference type="AlphaFoldDB" id="E1ST99"/>
<dbReference type="SUPFAM" id="SSF55159">
    <property type="entry name" value="eIF1-like"/>
    <property type="match status" value="1"/>
</dbReference>
<evidence type="ECO:0000256" key="2">
    <source>
        <dbReference type="ARBA" id="ARBA00022845"/>
    </source>
</evidence>
<dbReference type="Pfam" id="PF01253">
    <property type="entry name" value="SUI1"/>
    <property type="match status" value="1"/>
</dbReference>
<dbReference type="PROSITE" id="PS50296">
    <property type="entry name" value="SUI1"/>
    <property type="match status" value="1"/>
</dbReference>
<dbReference type="STRING" id="550540.Fbal_2931"/>
<dbReference type="InterPro" id="IPR001950">
    <property type="entry name" value="SUI1"/>
</dbReference>
<protein>
    <submittedName>
        <fullName evidence="5">Translation initiation factor 1 (EIF-1/SUI1)</fullName>
    </submittedName>
</protein>
<comment type="similarity">
    <text evidence="1">Belongs to the SUI1 family.</text>
</comment>
<gene>
    <name evidence="5" type="ordered locus">Fbal_2931</name>
</gene>
<dbReference type="Gene3D" id="3.30.780.10">
    <property type="entry name" value="SUI1-like domain"/>
    <property type="match status" value="1"/>
</dbReference>
<keyword evidence="5" id="KW-0396">Initiation factor</keyword>
<dbReference type="GO" id="GO:0003729">
    <property type="term" value="F:mRNA binding"/>
    <property type="evidence" value="ECO:0007669"/>
    <property type="project" value="TreeGrafter"/>
</dbReference>
<dbReference type="KEGG" id="fbl:Fbal_2931"/>
<dbReference type="GO" id="GO:0006417">
    <property type="term" value="P:regulation of translation"/>
    <property type="evidence" value="ECO:0007669"/>
    <property type="project" value="UniProtKB-KW"/>
</dbReference>
<dbReference type="OrthoDB" id="9792915at2"/>
<keyword evidence="6" id="KW-1185">Reference proteome</keyword>
<dbReference type="GeneID" id="67183155"/>
<dbReference type="PANTHER" id="PTHR12789:SF0">
    <property type="entry name" value="DENSITY-REGULATED PROTEIN"/>
    <property type="match status" value="1"/>
</dbReference>
<reference evidence="5 6" key="1">
    <citation type="journal article" date="2010" name="Stand. Genomic Sci.">
        <title>Complete genome sequence of Ferrimonas balearica type strain (PAT).</title>
        <authorList>
            <person name="Nolan M."/>
            <person name="Sikorski J."/>
            <person name="Davenport K."/>
            <person name="Lucas S."/>
            <person name="Glavina Del Rio T."/>
            <person name="Tice H."/>
            <person name="Cheng J."/>
            <person name="Goodwin L."/>
            <person name="Pitluck S."/>
            <person name="Liolios K."/>
            <person name="Ivanova N."/>
            <person name="Mavromatis K."/>
            <person name="Ovchinnikova G."/>
            <person name="Pati A."/>
            <person name="Chen A."/>
            <person name="Palaniappan K."/>
            <person name="Land M."/>
            <person name="Hauser L."/>
            <person name="Chang Y."/>
            <person name="Jeffries C."/>
            <person name="Tapia R."/>
            <person name="Brettin T."/>
            <person name="Detter J."/>
            <person name="Han C."/>
            <person name="Yasawong M."/>
            <person name="Rohde M."/>
            <person name="Tindall B."/>
            <person name="Goker M."/>
            <person name="Woyke T."/>
            <person name="Bristow J."/>
            <person name="Eisen J."/>
            <person name="Markowitz V."/>
            <person name="Hugenholtz P."/>
            <person name="Kyrpides N."/>
            <person name="Klenk H."/>
            <person name="Lapidus A."/>
        </authorList>
    </citation>
    <scope>NUCLEOTIDE SEQUENCE [LARGE SCALE GENOMIC DNA]</scope>
    <source>
        <strain evidence="6">DSM 9799 / CCM 4581 / KCTC 23876 / PAT</strain>
    </source>
</reference>
<dbReference type="NCBIfam" id="NF006536">
    <property type="entry name" value="PRK09019.1"/>
    <property type="match status" value="1"/>
</dbReference>
<evidence type="ECO:0000256" key="1">
    <source>
        <dbReference type="ARBA" id="ARBA00005422"/>
    </source>
</evidence>
<evidence type="ECO:0000256" key="3">
    <source>
        <dbReference type="ARBA" id="ARBA00022917"/>
    </source>
</evidence>
<dbReference type="Proteomes" id="UP000006683">
    <property type="component" value="Chromosome"/>
</dbReference>
<dbReference type="GO" id="GO:0003743">
    <property type="term" value="F:translation initiation factor activity"/>
    <property type="evidence" value="ECO:0007669"/>
    <property type="project" value="UniProtKB-KW"/>
</dbReference>
<keyword evidence="3" id="KW-0648">Protein biosynthesis</keyword>
<dbReference type="InterPro" id="IPR050318">
    <property type="entry name" value="DENR/SUI1_TIF"/>
</dbReference>
<name>E1ST99_FERBD</name>
<organism evidence="5 6">
    <name type="scientific">Ferrimonas balearica (strain DSM 9799 / CCM 4581 / KCTC 23876 / PAT)</name>
    <dbReference type="NCBI Taxonomy" id="550540"/>
    <lineage>
        <taxon>Bacteria</taxon>
        <taxon>Pseudomonadati</taxon>
        <taxon>Pseudomonadota</taxon>
        <taxon>Gammaproteobacteria</taxon>
        <taxon>Alteromonadales</taxon>
        <taxon>Ferrimonadaceae</taxon>
        <taxon>Ferrimonas</taxon>
    </lineage>
</organism>
<feature type="domain" description="SUI1" evidence="4">
    <location>
        <begin position="41"/>
        <end position="101"/>
    </location>
</feature>
<dbReference type="CDD" id="cd11567">
    <property type="entry name" value="YciH_like"/>
    <property type="match status" value="1"/>
</dbReference>
<dbReference type="InterPro" id="IPR036877">
    <property type="entry name" value="SUI1_dom_sf"/>
</dbReference>
<sequence length="109" mass="11489">MISNSDSQLVYSTDKGRIEAEPAAEAVPQGDGIVRIRMERKGRKGKGAMVVTGLGLDAKALKTLAAELKKKMGCGGAVKGFDIEIQGDNRDAVKALLESRGYRVKLAGG</sequence>
<dbReference type="PIRSF" id="PIRSF037511">
    <property type="entry name" value="Transl_init_SUI1_pro"/>
    <property type="match status" value="1"/>
</dbReference>
<dbReference type="GO" id="GO:0002188">
    <property type="term" value="P:translation reinitiation"/>
    <property type="evidence" value="ECO:0007669"/>
    <property type="project" value="TreeGrafter"/>
</dbReference>
<dbReference type="HOGENOM" id="CLU_082805_4_0_6"/>
<evidence type="ECO:0000313" key="6">
    <source>
        <dbReference type="Proteomes" id="UP000006683"/>
    </source>
</evidence>
<dbReference type="eggNOG" id="COG0023">
    <property type="taxonomic scope" value="Bacteria"/>
</dbReference>
<evidence type="ECO:0000313" key="5">
    <source>
        <dbReference type="EMBL" id="ADN77133.1"/>
    </source>
</evidence>
<dbReference type="GO" id="GO:0001731">
    <property type="term" value="P:formation of translation preinitiation complex"/>
    <property type="evidence" value="ECO:0007669"/>
    <property type="project" value="TreeGrafter"/>
</dbReference>